<sequence>MSEVSPFIETINAEESSIRDRSLTELCEGLSIEELLREAKNLEAYRHRERSLYKRVRALFFLHAIHRFQLPARQGYPDQAKLSNEAHELALDRRFEEAIQELLQRMEDEGANDTLSSSLAHAYHSLAFQTLADQVRQTVKSTAGNTWIFRMGHYLDHPLRFKKELLKKTGPNKVYPILKEQTAVRMDLTHCAWSDIFFLGMDYPDGARVINVSVDLGVHGRDKEIRPPIEAYLRVIEEPVLRLSSVDLGATTELSMVDEVFDFARDYLGLLKAAVISSGLVPPGLEGSGQSIASLFGAMIGQGKGLEIVSNVNRIPKGSRLAVSTNLLGALISVCMRATGQTRSIQGPLLEAERRIVAARAILGEWIGGSGGGWQDSGGVWPGIKLIEGERAKEGDSEFGTSRGRLLPRHTLLDEKTVNQSAREKLQESLVLVHGGMAQNVGPILEMVTEKYLVRGSREWKARQQALATIDAIIENLKNGEIKELGKRLTDNFFGPLHDIIPWVSNIYTETLIQDVKDAFGDDFWGFWMLGGMSGGGMGFIFDPSKKSEGQAFLSKRMKERKTQFEKALPFAMDPVVYDFRINENGSTGTLLEGANALFPETFYQMTIPEALRTRSNDMSDTQRADLQQYAQAITPGSPGQFSATALIEHLLPEVQNKSEEDQSLDRLLIENGFDREQHEKIRSDVLAGRIGLAMNRLSSTATVEDVDRAELHDATNSDFSQIGKAALERGELAVVTLAAGVGSRWTQGAGVVKSLHPFFSYSGKHRNFIDIHLAKTKKSEDEFKTNIPHVFTTSYLTHDPIQQHLERDHSDRLDRSAFLSSGKSIGLRLVPTERDLRFAWEETTQQKLDEQKQKMLQSVRAALVNWAKQTGEAADYTDNLPGQCLHPVGHWYEIPNLIKNGTLARILKMQPQVKYLLSHNIDTLGASVDAALLGWHIQTGATLSFEVMSKRTEDRGGGLAKIDGRVRLIEGLALPDESDEFKLTYYNTNTSWINLDKLLETFGLDRESILNERKVEEAIRKVALRLPTYLTLKDVKKRWGEGQEDIFPVSQFEKLWGDMTNLPDVDSKFAFVPRARGQQLKDQAQLDSWLHDGSAQYIGDLCKWS</sequence>
<dbReference type="Gene3D" id="3.30.230.120">
    <property type="match status" value="1"/>
</dbReference>
<keyword evidence="2 4" id="KW-0548">Nucleotidyltransferase</keyword>
<protein>
    <submittedName>
        <fullName evidence="4">UTP--glucose-1-phosphate uridylyltransferase</fullName>
    </submittedName>
</protein>
<dbReference type="InterPro" id="IPR029044">
    <property type="entry name" value="Nucleotide-diphossugar_trans"/>
</dbReference>
<keyword evidence="3" id="KW-0418">Kinase</keyword>
<keyword evidence="5" id="KW-1185">Reference proteome</keyword>
<evidence type="ECO:0000256" key="2">
    <source>
        <dbReference type="ARBA" id="ARBA00022695"/>
    </source>
</evidence>
<dbReference type="Proteomes" id="UP000526501">
    <property type="component" value="Unassembled WGS sequence"/>
</dbReference>
<dbReference type="SUPFAM" id="SSF53448">
    <property type="entry name" value="Nucleotide-diphospho-sugar transferases"/>
    <property type="match status" value="1"/>
</dbReference>
<dbReference type="Gene3D" id="3.90.550.10">
    <property type="entry name" value="Spore Coat Polysaccharide Biosynthesis Protein SpsA, Chain A"/>
    <property type="match status" value="1"/>
</dbReference>
<dbReference type="Pfam" id="PF01704">
    <property type="entry name" value="UDPGP"/>
    <property type="match status" value="1"/>
</dbReference>
<keyword evidence="1 4" id="KW-0808">Transferase</keyword>
<gene>
    <name evidence="4" type="ORF">H5P27_19420</name>
</gene>
<proteinExistence type="predicted"/>
<name>A0A7X1B9N8_9BACT</name>
<comment type="caution">
    <text evidence="4">The sequence shown here is derived from an EMBL/GenBank/DDBJ whole genome shotgun (WGS) entry which is preliminary data.</text>
</comment>
<evidence type="ECO:0000313" key="4">
    <source>
        <dbReference type="EMBL" id="MBC2608234.1"/>
    </source>
</evidence>
<reference evidence="4 5" key="1">
    <citation type="submission" date="2020-07" db="EMBL/GenBank/DDBJ databases">
        <authorList>
            <person name="Feng X."/>
        </authorList>
    </citation>
    <scope>NUCLEOTIDE SEQUENCE [LARGE SCALE GENOMIC DNA]</scope>
    <source>
        <strain evidence="4 5">JCM23202</strain>
    </source>
</reference>
<accession>A0A7X1B9N8</accession>
<evidence type="ECO:0000256" key="1">
    <source>
        <dbReference type="ARBA" id="ARBA00022679"/>
    </source>
</evidence>
<organism evidence="4 5">
    <name type="scientific">Pelagicoccus albus</name>
    <dbReference type="NCBI Taxonomy" id="415222"/>
    <lineage>
        <taxon>Bacteria</taxon>
        <taxon>Pseudomonadati</taxon>
        <taxon>Verrucomicrobiota</taxon>
        <taxon>Opitutia</taxon>
        <taxon>Puniceicoccales</taxon>
        <taxon>Pelagicoccaceae</taxon>
        <taxon>Pelagicoccus</taxon>
    </lineage>
</organism>
<dbReference type="PANTHER" id="PTHR32463">
    <property type="entry name" value="L-FUCOSE KINASE"/>
    <property type="match status" value="1"/>
</dbReference>
<dbReference type="GO" id="GO:0050201">
    <property type="term" value="F:fucokinase activity"/>
    <property type="evidence" value="ECO:0007669"/>
    <property type="project" value="TreeGrafter"/>
</dbReference>
<dbReference type="AlphaFoldDB" id="A0A7X1B9N8"/>
<dbReference type="GO" id="GO:0070569">
    <property type="term" value="F:uridylyltransferase activity"/>
    <property type="evidence" value="ECO:0007669"/>
    <property type="project" value="InterPro"/>
</dbReference>
<evidence type="ECO:0000256" key="3">
    <source>
        <dbReference type="ARBA" id="ARBA00022777"/>
    </source>
</evidence>
<dbReference type="RefSeq" id="WP_185662084.1">
    <property type="nucleotide sequence ID" value="NZ_CAWPOO010000013.1"/>
</dbReference>
<dbReference type="PANTHER" id="PTHR32463:SF0">
    <property type="entry name" value="L-FUCOSE KINASE"/>
    <property type="match status" value="1"/>
</dbReference>
<dbReference type="InterPro" id="IPR052203">
    <property type="entry name" value="GHMP_Kinase-Related"/>
</dbReference>
<dbReference type="GO" id="GO:0042352">
    <property type="term" value="P:GDP-L-fucose salvage"/>
    <property type="evidence" value="ECO:0007669"/>
    <property type="project" value="TreeGrafter"/>
</dbReference>
<dbReference type="InterPro" id="IPR002618">
    <property type="entry name" value="UDPGP_fam"/>
</dbReference>
<dbReference type="EMBL" id="JACHVC010000013">
    <property type="protein sequence ID" value="MBC2608234.1"/>
    <property type="molecule type" value="Genomic_DNA"/>
</dbReference>
<evidence type="ECO:0000313" key="5">
    <source>
        <dbReference type="Proteomes" id="UP000526501"/>
    </source>
</evidence>